<keyword evidence="2" id="KW-1185">Reference proteome</keyword>
<organism evidence="1 2">
    <name type="scientific">Lepeophtheirus salmonis</name>
    <name type="common">Salmon louse</name>
    <name type="synonym">Caligus salmonis</name>
    <dbReference type="NCBI Taxonomy" id="72036"/>
    <lineage>
        <taxon>Eukaryota</taxon>
        <taxon>Metazoa</taxon>
        <taxon>Ecdysozoa</taxon>
        <taxon>Arthropoda</taxon>
        <taxon>Crustacea</taxon>
        <taxon>Multicrustacea</taxon>
        <taxon>Hexanauplia</taxon>
        <taxon>Copepoda</taxon>
        <taxon>Siphonostomatoida</taxon>
        <taxon>Caligidae</taxon>
        <taxon>Lepeophtheirus</taxon>
    </lineage>
</organism>
<dbReference type="OrthoDB" id="6429365at2759"/>
<sequence length="102" mass="11867">MQKSKSSVEWKEGVLEPIAYYSVFWNEGIPMKIGIYLPAERYRRFPRIPFEWSIDHLQDIYKKLASGDDLSLGTKFTRASKQIANFAKPKLQNITLWNEGAL</sequence>
<dbReference type="Proteomes" id="UP000675881">
    <property type="component" value="Chromosome 15"/>
</dbReference>
<accession>A0A7R8CM12</accession>
<name>A0A7R8CM12_LEPSM</name>
<gene>
    <name evidence="1" type="ORF">LSAA_6047</name>
</gene>
<dbReference type="EMBL" id="HG994594">
    <property type="protein sequence ID" value="CAF2861266.1"/>
    <property type="molecule type" value="Genomic_DNA"/>
</dbReference>
<evidence type="ECO:0000313" key="1">
    <source>
        <dbReference type="EMBL" id="CAF2861266.1"/>
    </source>
</evidence>
<protein>
    <submittedName>
        <fullName evidence="1">(salmon louse) hypothetical protein</fullName>
    </submittedName>
</protein>
<proteinExistence type="predicted"/>
<dbReference type="AlphaFoldDB" id="A0A7R8CM12"/>
<evidence type="ECO:0000313" key="2">
    <source>
        <dbReference type="Proteomes" id="UP000675881"/>
    </source>
</evidence>
<reference evidence="1" key="1">
    <citation type="submission" date="2021-02" db="EMBL/GenBank/DDBJ databases">
        <authorList>
            <person name="Bekaert M."/>
        </authorList>
    </citation>
    <scope>NUCLEOTIDE SEQUENCE</scope>
    <source>
        <strain evidence="1">IoA-00</strain>
    </source>
</reference>